<accession>A0A4U1IQ84</accession>
<keyword evidence="2" id="KW-0732">Signal</keyword>
<feature type="compositionally biased region" description="Low complexity" evidence="1">
    <location>
        <begin position="38"/>
        <end position="66"/>
    </location>
</feature>
<feature type="compositionally biased region" description="Pro residues" evidence="1">
    <location>
        <begin position="323"/>
        <end position="333"/>
    </location>
</feature>
<dbReference type="RefSeq" id="WP_136935519.1">
    <property type="nucleotide sequence ID" value="NZ_SSMQ01000090.1"/>
</dbReference>
<evidence type="ECO:0008006" key="5">
    <source>
        <dbReference type="Google" id="ProtNLM"/>
    </source>
</evidence>
<dbReference type="AlphaFoldDB" id="A0A4U1IQ84"/>
<dbReference type="PROSITE" id="PS51257">
    <property type="entry name" value="PROKAR_LIPOPROTEIN"/>
    <property type="match status" value="1"/>
</dbReference>
<dbReference type="OrthoDB" id="647046at2"/>
<keyword evidence="4" id="KW-1185">Reference proteome</keyword>
<reference evidence="3 4" key="1">
    <citation type="submission" date="2019-04" db="EMBL/GenBank/DDBJ databases">
        <authorList>
            <person name="Li Y."/>
            <person name="Wang J."/>
        </authorList>
    </citation>
    <scope>NUCLEOTIDE SEQUENCE [LARGE SCALE GENOMIC DNA]</scope>
    <source>
        <strain evidence="3 4">DSM 14668</strain>
    </source>
</reference>
<protein>
    <recommendedName>
        <fullName evidence="5">DUF4198 domain-containing protein</fullName>
    </recommendedName>
</protein>
<feature type="chain" id="PRO_5020801007" description="DUF4198 domain-containing protein" evidence="2">
    <location>
        <begin position="20"/>
        <end position="333"/>
    </location>
</feature>
<feature type="signal peptide" evidence="2">
    <location>
        <begin position="1"/>
        <end position="19"/>
    </location>
</feature>
<sequence length="333" mass="34976">MKTTVSFVGMLSLVVSAFACGGAETEVKEPSQDEAKPAETTATKTPEPAATTAATTTATTTTTEAKPAPPPPVVEDMKPSEDPNPLPSVKITAPKNDASVGDLAKAKDFEIKLDVKDWATVEKGPHVHLILDDLPYKAIYDTKKPVKVSELLPAGTELKEGEHTLVAFASRATHESVKGKGAQQLVTFWVGKKGKSTFDPKKPHVVYSRPKGENKGAMGKELLLDFYLFGTALDKGEKVKYTIAGAGLATPLTGEFTTWAPKVAKNLPKGDYEVTVELVDKDGKPLEGPLTKTTRKGISVDPEAAASDPHAGHGAEPAAPAAAPAPAPAPAKK</sequence>
<evidence type="ECO:0000256" key="2">
    <source>
        <dbReference type="SAM" id="SignalP"/>
    </source>
</evidence>
<dbReference type="EMBL" id="SSMQ01000090">
    <property type="protein sequence ID" value="TKC96347.1"/>
    <property type="molecule type" value="Genomic_DNA"/>
</dbReference>
<organism evidence="3 4">
    <name type="scientific">Polyangium fumosum</name>
    <dbReference type="NCBI Taxonomy" id="889272"/>
    <lineage>
        <taxon>Bacteria</taxon>
        <taxon>Pseudomonadati</taxon>
        <taxon>Myxococcota</taxon>
        <taxon>Polyangia</taxon>
        <taxon>Polyangiales</taxon>
        <taxon>Polyangiaceae</taxon>
        <taxon>Polyangium</taxon>
    </lineage>
</organism>
<feature type="compositionally biased region" description="Low complexity" evidence="1">
    <location>
        <begin position="312"/>
        <end position="322"/>
    </location>
</feature>
<name>A0A4U1IQ84_9BACT</name>
<dbReference type="Proteomes" id="UP000309215">
    <property type="component" value="Unassembled WGS sequence"/>
</dbReference>
<feature type="region of interest" description="Disordered" evidence="1">
    <location>
        <begin position="282"/>
        <end position="333"/>
    </location>
</feature>
<comment type="caution">
    <text evidence="3">The sequence shown here is derived from an EMBL/GenBank/DDBJ whole genome shotgun (WGS) entry which is preliminary data.</text>
</comment>
<gene>
    <name evidence="3" type="ORF">E8A74_45920</name>
</gene>
<feature type="compositionally biased region" description="Basic and acidic residues" evidence="1">
    <location>
        <begin position="25"/>
        <end position="37"/>
    </location>
</feature>
<evidence type="ECO:0000256" key="1">
    <source>
        <dbReference type="SAM" id="MobiDB-lite"/>
    </source>
</evidence>
<evidence type="ECO:0000313" key="4">
    <source>
        <dbReference type="Proteomes" id="UP000309215"/>
    </source>
</evidence>
<evidence type="ECO:0000313" key="3">
    <source>
        <dbReference type="EMBL" id="TKC96347.1"/>
    </source>
</evidence>
<proteinExistence type="predicted"/>
<feature type="region of interest" description="Disordered" evidence="1">
    <location>
        <begin position="23"/>
        <end position="94"/>
    </location>
</feature>